<reference evidence="1" key="1">
    <citation type="submission" date="2017-04" db="EMBL/GenBank/DDBJ databases">
        <authorList>
            <person name="Varghese N."/>
            <person name="Submissions S."/>
        </authorList>
    </citation>
    <scope>NUCLEOTIDE SEQUENCE</scope>
    <source>
        <strain evidence="1">WTE2008</strain>
    </source>
</reference>
<gene>
    <name evidence="1" type="ORF">SAMN06297397_2502</name>
</gene>
<evidence type="ECO:0000313" key="2">
    <source>
        <dbReference type="Proteomes" id="UP000192328"/>
    </source>
</evidence>
<organism evidence="1 2">
    <name type="scientific">Aristaeella lactis</name>
    <dbReference type="NCBI Taxonomy" id="3046383"/>
    <lineage>
        <taxon>Bacteria</taxon>
        <taxon>Bacillati</taxon>
        <taxon>Bacillota</taxon>
        <taxon>Clostridia</taxon>
        <taxon>Eubacteriales</taxon>
        <taxon>Aristaeellaceae</taxon>
        <taxon>Aristaeella</taxon>
    </lineage>
</organism>
<comment type="caution">
    <text evidence="1">The sequence shown here is derived from an EMBL/GenBank/DDBJ whole genome shotgun (WGS) entry which is preliminary data.</text>
</comment>
<dbReference type="Proteomes" id="UP000192328">
    <property type="component" value="Unassembled WGS sequence"/>
</dbReference>
<evidence type="ECO:0000313" key="1">
    <source>
        <dbReference type="EMBL" id="SMC79031.1"/>
    </source>
</evidence>
<keyword evidence="2" id="KW-1185">Reference proteome</keyword>
<accession>A0AC61PNU1</accession>
<proteinExistence type="predicted"/>
<sequence>MKKLCKSNTNKKICGVCGGIAEYLNTDPTLIRLAFLVICLAAGSGLLAYIAAALILPEASAVEEDDD</sequence>
<dbReference type="EMBL" id="FWXZ01000006">
    <property type="protein sequence ID" value="SMC79031.1"/>
    <property type="molecule type" value="Genomic_DNA"/>
</dbReference>
<protein>
    <submittedName>
        <fullName evidence="1">Phage shock protein C (PspC) family protein</fullName>
    </submittedName>
</protein>
<name>A0AC61PNU1_9FIRM</name>